<dbReference type="NCBIfam" id="TIGR01175">
    <property type="entry name" value="pilM"/>
    <property type="match status" value="1"/>
</dbReference>
<dbReference type="InterPro" id="IPR043129">
    <property type="entry name" value="ATPase_NBD"/>
</dbReference>
<protein>
    <submittedName>
        <fullName evidence="1">Cell division protein FtsA</fullName>
    </submittedName>
</protein>
<dbReference type="EMBL" id="NSIT01000046">
    <property type="protein sequence ID" value="PJE79815.1"/>
    <property type="molecule type" value="Genomic_DNA"/>
</dbReference>
<dbReference type="PIRSF" id="PIRSF019169">
    <property type="entry name" value="PilM"/>
    <property type="match status" value="1"/>
</dbReference>
<proteinExistence type="predicted"/>
<dbReference type="PANTHER" id="PTHR32432:SF3">
    <property type="entry name" value="ETHANOLAMINE UTILIZATION PROTEIN EUTJ"/>
    <property type="match status" value="1"/>
</dbReference>
<sequence>MLASLLKNKPRTVLGVDISPSSIKIVELSQSGNGYKLESIGLARLPDKSVIDNIIQLPSAVGESVEKALKLSGSRLKQAAVAVSGSTVITKIIQMDATLSEKEMESQIAVEADQYIPYSLDEVAIDFEVQHLNKKNPEQAEVLVAACKQENIELREESLEIGGLNTAIVDVEVFAIERAYRLVHSQLTSKPDSSMIAVVDIGSQSTALHVFSQQQDEKNSEIIYTREEPLGSQQLTDEIQHTYDMPAEDAEKAKKNGQLPEDYHDRLLLPFTESLAQQISRSLQFFYSSVNVSSIDGIILCGGGALLTPLTEQASQLLNIPIVKANPFHNMALSRKINAHSLEQEAPLFMTACGLAMRSFN</sequence>
<dbReference type="InterPro" id="IPR005883">
    <property type="entry name" value="PilM"/>
</dbReference>
<evidence type="ECO:0000313" key="1">
    <source>
        <dbReference type="EMBL" id="PJE79815.1"/>
    </source>
</evidence>
<dbReference type="CDD" id="cd24049">
    <property type="entry name" value="ASKHA_NBD_PilM"/>
    <property type="match status" value="1"/>
</dbReference>
<comment type="caution">
    <text evidence="1">The sequence shown here is derived from an EMBL/GenBank/DDBJ whole genome shotgun (WGS) entry which is preliminary data.</text>
</comment>
<dbReference type="Pfam" id="PF11104">
    <property type="entry name" value="PilM_2"/>
    <property type="match status" value="1"/>
</dbReference>
<dbReference type="SUPFAM" id="SSF53067">
    <property type="entry name" value="Actin-like ATPase domain"/>
    <property type="match status" value="2"/>
</dbReference>
<dbReference type="PANTHER" id="PTHR32432">
    <property type="entry name" value="CELL DIVISION PROTEIN FTSA-RELATED"/>
    <property type="match status" value="1"/>
</dbReference>
<organism evidence="1">
    <name type="scientific">invertebrate metagenome</name>
    <dbReference type="NCBI Taxonomy" id="1711999"/>
    <lineage>
        <taxon>unclassified sequences</taxon>
        <taxon>metagenomes</taxon>
        <taxon>organismal metagenomes</taxon>
    </lineage>
</organism>
<reference evidence="1" key="1">
    <citation type="journal article" date="2017" name="Appl. Environ. Microbiol.">
        <title>Molecular characterization of an Endozoicomonas-like organism causing infection in king scallop Pecten maximus L.</title>
        <authorList>
            <person name="Cano I."/>
            <person name="van Aerle R."/>
            <person name="Ross S."/>
            <person name="Verner-Jeffreys D.W."/>
            <person name="Paley R.K."/>
            <person name="Rimmer G."/>
            <person name="Ryder D."/>
            <person name="Hooper P."/>
            <person name="Stone D."/>
            <person name="Feist S.W."/>
        </authorList>
    </citation>
    <scope>NUCLEOTIDE SEQUENCE</scope>
</reference>
<gene>
    <name evidence="1" type="primary">ftsA_2</name>
    <name evidence="1" type="ORF">CI610_01210</name>
</gene>
<keyword evidence="1" id="KW-0131">Cell cycle</keyword>
<accession>A0A2H9T976</accession>
<dbReference type="Gene3D" id="3.30.1490.300">
    <property type="match status" value="1"/>
</dbReference>
<keyword evidence="1" id="KW-0132">Cell division</keyword>
<dbReference type="AlphaFoldDB" id="A0A2H9T976"/>
<name>A0A2H9T976_9ZZZZ</name>
<dbReference type="InterPro" id="IPR050696">
    <property type="entry name" value="FtsA/MreB"/>
</dbReference>
<dbReference type="GO" id="GO:0051301">
    <property type="term" value="P:cell division"/>
    <property type="evidence" value="ECO:0007669"/>
    <property type="project" value="UniProtKB-KW"/>
</dbReference>
<dbReference type="Gene3D" id="3.30.420.40">
    <property type="match status" value="2"/>
</dbReference>